<organism evidence="2">
    <name type="scientific">freshwater metagenome</name>
    <dbReference type="NCBI Taxonomy" id="449393"/>
    <lineage>
        <taxon>unclassified sequences</taxon>
        <taxon>metagenomes</taxon>
        <taxon>ecological metagenomes</taxon>
    </lineage>
</organism>
<keyword evidence="1" id="KW-0472">Membrane</keyword>
<dbReference type="EMBL" id="CAEZYK010000012">
    <property type="protein sequence ID" value="CAB4717487.1"/>
    <property type="molecule type" value="Genomic_DNA"/>
</dbReference>
<protein>
    <submittedName>
        <fullName evidence="2">Unannotated protein</fullName>
    </submittedName>
</protein>
<evidence type="ECO:0000313" key="3">
    <source>
        <dbReference type="EMBL" id="CAB4916750.1"/>
    </source>
</evidence>
<reference evidence="2" key="1">
    <citation type="submission" date="2020-05" db="EMBL/GenBank/DDBJ databases">
        <authorList>
            <person name="Chiriac C."/>
            <person name="Salcher M."/>
            <person name="Ghai R."/>
            <person name="Kavagutti S V."/>
        </authorList>
    </citation>
    <scope>NUCLEOTIDE SEQUENCE</scope>
</reference>
<accession>A0A6J6R131</accession>
<dbReference type="EMBL" id="CAFBOF010000109">
    <property type="protein sequence ID" value="CAB4993326.1"/>
    <property type="molecule type" value="Genomic_DNA"/>
</dbReference>
<keyword evidence="1" id="KW-0812">Transmembrane</keyword>
<keyword evidence="1" id="KW-1133">Transmembrane helix</keyword>
<evidence type="ECO:0000256" key="1">
    <source>
        <dbReference type="SAM" id="Phobius"/>
    </source>
</evidence>
<dbReference type="EMBL" id="CAFBPQ010000061">
    <property type="protein sequence ID" value="CAB5031378.1"/>
    <property type="molecule type" value="Genomic_DNA"/>
</dbReference>
<evidence type="ECO:0000313" key="4">
    <source>
        <dbReference type="EMBL" id="CAB4993326.1"/>
    </source>
</evidence>
<feature type="transmembrane region" description="Helical" evidence="1">
    <location>
        <begin position="6"/>
        <end position="24"/>
    </location>
</feature>
<sequence length="46" mass="4882">MGKVKAIGKIAAILAAIGGVIFFWRRKQNQSHDSGYSSPSSTSSDL</sequence>
<evidence type="ECO:0000313" key="2">
    <source>
        <dbReference type="EMBL" id="CAB4717487.1"/>
    </source>
</evidence>
<dbReference type="EMBL" id="CAFBMM010000105">
    <property type="protein sequence ID" value="CAB4916750.1"/>
    <property type="molecule type" value="Genomic_DNA"/>
</dbReference>
<proteinExistence type="predicted"/>
<dbReference type="AlphaFoldDB" id="A0A6J6R131"/>
<gene>
    <name evidence="2" type="ORF">UFOPK2683_00369</name>
    <name evidence="3" type="ORF">UFOPK3605_01452</name>
    <name evidence="4" type="ORF">UFOPK3897_01860</name>
    <name evidence="5" type="ORF">UFOPK4121_01410</name>
</gene>
<evidence type="ECO:0000313" key="5">
    <source>
        <dbReference type="EMBL" id="CAB5031378.1"/>
    </source>
</evidence>
<name>A0A6J6R131_9ZZZZ</name>